<keyword evidence="10" id="KW-1185">Reference proteome</keyword>
<keyword evidence="2 7" id="KW-0813">Transport</keyword>
<sequence>MLTSVGKNLLRSVVVLAVVTFVVFFLMYGNGPGIARAVMGMQAEVTEENVAAKMAELGLDQPLLVQYGHWVQGVFTGDLGRSFYTGQSVTEALSTRVPVTLAIVAVALVLTALLSVLLGVTAAVKGGRIDRILQLLSILGTAVPSFITSIVLVFLFAIFWRVLPATGYISPDVSPGGWAASITLPVLALLIGAVSSAAQQFRTATLDQLGKDYVRTLRARGVSERAVIFRHVLRNAAAPGLTVLSLTVFSLLGGAVFIEQVFALPGLGQLANSSAQIFDVPMVMGTVLVTAVIVLIVNFLGDLAITLLNPKARKR</sequence>
<feature type="transmembrane region" description="Helical" evidence="7">
    <location>
        <begin position="136"/>
        <end position="158"/>
    </location>
</feature>
<feature type="transmembrane region" description="Helical" evidence="7">
    <location>
        <begin position="178"/>
        <end position="198"/>
    </location>
</feature>
<dbReference type="Proteomes" id="UP000194577">
    <property type="component" value="Unassembled WGS sequence"/>
</dbReference>
<keyword evidence="5 7" id="KW-1133">Transmembrane helix</keyword>
<feature type="transmembrane region" description="Helical" evidence="7">
    <location>
        <begin position="282"/>
        <end position="308"/>
    </location>
</feature>
<dbReference type="InterPro" id="IPR000515">
    <property type="entry name" value="MetI-like"/>
</dbReference>
<dbReference type="Gene3D" id="1.10.3720.10">
    <property type="entry name" value="MetI-like"/>
    <property type="match status" value="1"/>
</dbReference>
<evidence type="ECO:0000256" key="2">
    <source>
        <dbReference type="ARBA" id="ARBA00022448"/>
    </source>
</evidence>
<gene>
    <name evidence="9" type="ORF">BW737_001940</name>
</gene>
<evidence type="ECO:0000259" key="8">
    <source>
        <dbReference type="PROSITE" id="PS50928"/>
    </source>
</evidence>
<evidence type="ECO:0000256" key="6">
    <source>
        <dbReference type="ARBA" id="ARBA00023136"/>
    </source>
</evidence>
<evidence type="ECO:0000256" key="5">
    <source>
        <dbReference type="ARBA" id="ARBA00022989"/>
    </source>
</evidence>
<dbReference type="InterPro" id="IPR045621">
    <property type="entry name" value="BPD_transp_1_N"/>
</dbReference>
<comment type="similarity">
    <text evidence="7">Belongs to the binding-protein-dependent transport system permease family.</text>
</comment>
<dbReference type="Pfam" id="PF00528">
    <property type="entry name" value="BPD_transp_1"/>
    <property type="match status" value="1"/>
</dbReference>
<evidence type="ECO:0000256" key="4">
    <source>
        <dbReference type="ARBA" id="ARBA00022692"/>
    </source>
</evidence>
<feature type="transmembrane region" description="Helical" evidence="7">
    <location>
        <begin position="240"/>
        <end position="262"/>
    </location>
</feature>
<keyword evidence="3" id="KW-1003">Cell membrane</keyword>
<dbReference type="PANTHER" id="PTHR43163:SF3">
    <property type="entry name" value="PEPTIDE ABC TRANSPORTER PERMEASE PROTEIN"/>
    <property type="match status" value="1"/>
</dbReference>
<dbReference type="Pfam" id="PF19300">
    <property type="entry name" value="BPD_transp_1_N"/>
    <property type="match status" value="1"/>
</dbReference>
<protein>
    <submittedName>
        <fullName evidence="9">ABC transporter permease</fullName>
    </submittedName>
</protein>
<evidence type="ECO:0000256" key="7">
    <source>
        <dbReference type="RuleBase" id="RU363032"/>
    </source>
</evidence>
<reference evidence="9 10" key="1">
    <citation type="submission" date="2017-10" db="EMBL/GenBank/DDBJ databases">
        <title>Draft genome sequence of cellulolytic Actinomyces sp CtC72 isolated from cattle rumen fluid.</title>
        <authorList>
            <person name="Joshi A.J."/>
            <person name="Vasudevan G."/>
            <person name="Lanjekar V.B."/>
            <person name="Hivarkar S."/>
            <person name="Engineer A."/>
            <person name="Pore S.D."/>
            <person name="Dhakephalkar P.K."/>
            <person name="Dagar S."/>
        </authorList>
    </citation>
    <scope>NUCLEOTIDE SEQUENCE [LARGE SCALE GENOMIC DNA]</scope>
    <source>
        <strain evidence="10">CtC72</strain>
    </source>
</reference>
<dbReference type="PROSITE" id="PS50928">
    <property type="entry name" value="ABC_TM1"/>
    <property type="match status" value="1"/>
</dbReference>
<evidence type="ECO:0000256" key="3">
    <source>
        <dbReference type="ARBA" id="ARBA00022475"/>
    </source>
</evidence>
<keyword evidence="6 7" id="KW-0472">Membrane</keyword>
<dbReference type="CDD" id="cd06261">
    <property type="entry name" value="TM_PBP2"/>
    <property type="match status" value="1"/>
</dbReference>
<evidence type="ECO:0000313" key="9">
    <source>
        <dbReference type="EMBL" id="PHP53520.1"/>
    </source>
</evidence>
<accession>A0ABX4MHK3</accession>
<keyword evidence="4 7" id="KW-0812">Transmembrane</keyword>
<dbReference type="SUPFAM" id="SSF161098">
    <property type="entry name" value="MetI-like"/>
    <property type="match status" value="1"/>
</dbReference>
<dbReference type="EMBL" id="MTPX02000014">
    <property type="protein sequence ID" value="PHP53520.1"/>
    <property type="molecule type" value="Genomic_DNA"/>
</dbReference>
<proteinExistence type="inferred from homology"/>
<evidence type="ECO:0000313" key="10">
    <source>
        <dbReference type="Proteomes" id="UP000194577"/>
    </source>
</evidence>
<dbReference type="RefSeq" id="WP_086615191.1">
    <property type="nucleotide sequence ID" value="NZ_MTPX02000014.1"/>
</dbReference>
<feature type="transmembrane region" description="Helical" evidence="7">
    <location>
        <begin position="99"/>
        <end position="124"/>
    </location>
</feature>
<comment type="subcellular location">
    <subcellularLocation>
        <location evidence="1 7">Cell membrane</location>
        <topology evidence="1 7">Multi-pass membrane protein</topology>
    </subcellularLocation>
</comment>
<organism evidence="9 10">
    <name type="scientific">Actinomyces ruminis</name>
    <dbReference type="NCBI Taxonomy" id="1937003"/>
    <lineage>
        <taxon>Bacteria</taxon>
        <taxon>Bacillati</taxon>
        <taxon>Actinomycetota</taxon>
        <taxon>Actinomycetes</taxon>
        <taxon>Actinomycetales</taxon>
        <taxon>Actinomycetaceae</taxon>
        <taxon>Actinomyces</taxon>
    </lineage>
</organism>
<dbReference type="PANTHER" id="PTHR43163">
    <property type="entry name" value="DIPEPTIDE TRANSPORT SYSTEM PERMEASE PROTEIN DPPB-RELATED"/>
    <property type="match status" value="1"/>
</dbReference>
<evidence type="ECO:0000256" key="1">
    <source>
        <dbReference type="ARBA" id="ARBA00004651"/>
    </source>
</evidence>
<dbReference type="InterPro" id="IPR035906">
    <property type="entry name" value="MetI-like_sf"/>
</dbReference>
<feature type="domain" description="ABC transmembrane type-1" evidence="8">
    <location>
        <begin position="97"/>
        <end position="301"/>
    </location>
</feature>
<comment type="caution">
    <text evidence="9">The sequence shown here is derived from an EMBL/GenBank/DDBJ whole genome shotgun (WGS) entry which is preliminary data.</text>
</comment>
<feature type="transmembrane region" description="Helical" evidence="7">
    <location>
        <begin position="9"/>
        <end position="29"/>
    </location>
</feature>
<name>A0ABX4MHK3_9ACTO</name>